<evidence type="ECO:0000313" key="1">
    <source>
        <dbReference type="EMBL" id="URD82688.1"/>
    </source>
</evidence>
<sequence>MHWEEEDNGSEGMHALHRGIRCLLFAALKGPEIQHPILHLSDRALVWKNGGVLIPCYFLRCMKPNFDRLTRSLFFSFFTSSMHELEEEMHAPTALSPLSLLCLRCHLLVRGTESMCLFKEDDAEKAVKISDRSRSWRCPINASVLIFHFSPIELHHPSLRGTEKDVVCKDPIPSSSRSYSLPTSSHALAFFHIDASIGNPPAQLVLRTGATFSGHVVGCHSRPMAFPSLDLLAHRLSKIPPCEFIDPLPQERTQKRKVGIAYVGFEKLYVDVAKKLYELNASGDGREWHKPSGFKEEMCGLGGHGLLCRAGPIPLSSSRSGEGDVKRGGSHSRMFAQPVFIDHTAVSRVKVYGSLHPFCLLDKGFAERRTHPVNEI</sequence>
<keyword evidence="2" id="KW-1185">Reference proteome</keyword>
<evidence type="ECO:0000313" key="2">
    <source>
        <dbReference type="Proteomes" id="UP001055439"/>
    </source>
</evidence>
<gene>
    <name evidence="1" type="ORF">MUK42_14007</name>
</gene>
<dbReference type="EMBL" id="CP097503">
    <property type="protein sequence ID" value="URD82688.1"/>
    <property type="molecule type" value="Genomic_DNA"/>
</dbReference>
<protein>
    <submittedName>
        <fullName evidence="1">Uncharacterized protein</fullName>
    </submittedName>
</protein>
<reference evidence="1" key="1">
    <citation type="submission" date="2022-05" db="EMBL/GenBank/DDBJ databases">
        <title>The Musa troglodytarum L. genome provides insights into the mechanism of non-climacteric behaviour and enrichment of carotenoids.</title>
        <authorList>
            <person name="Wang J."/>
        </authorList>
    </citation>
    <scope>NUCLEOTIDE SEQUENCE</scope>
    <source>
        <tissue evidence="1">Leaf</tissue>
    </source>
</reference>
<dbReference type="AlphaFoldDB" id="A0A9E7ESQ0"/>
<organism evidence="1 2">
    <name type="scientific">Musa troglodytarum</name>
    <name type="common">fe'i banana</name>
    <dbReference type="NCBI Taxonomy" id="320322"/>
    <lineage>
        <taxon>Eukaryota</taxon>
        <taxon>Viridiplantae</taxon>
        <taxon>Streptophyta</taxon>
        <taxon>Embryophyta</taxon>
        <taxon>Tracheophyta</taxon>
        <taxon>Spermatophyta</taxon>
        <taxon>Magnoliopsida</taxon>
        <taxon>Liliopsida</taxon>
        <taxon>Zingiberales</taxon>
        <taxon>Musaceae</taxon>
        <taxon>Musa</taxon>
    </lineage>
</organism>
<proteinExistence type="predicted"/>
<accession>A0A9E7ESQ0</accession>
<dbReference type="Proteomes" id="UP001055439">
    <property type="component" value="Chromosome 10"/>
</dbReference>
<name>A0A9E7ESQ0_9LILI</name>